<evidence type="ECO:0000256" key="1">
    <source>
        <dbReference type="ARBA" id="ARBA00003907"/>
    </source>
</evidence>
<dbReference type="GO" id="GO:0008168">
    <property type="term" value="F:methyltransferase activity"/>
    <property type="evidence" value="ECO:0007669"/>
    <property type="project" value="UniProtKB-KW"/>
</dbReference>
<keyword evidence="9" id="KW-1185">Reference proteome</keyword>
<reference evidence="8 9" key="1">
    <citation type="submission" date="2024-06" db="EMBL/GenBank/DDBJ databases">
        <title>The Natural Products Discovery Center: Release of the First 8490 Sequenced Strains for Exploring Actinobacteria Biosynthetic Diversity.</title>
        <authorList>
            <person name="Kalkreuter E."/>
            <person name="Kautsar S.A."/>
            <person name="Yang D."/>
            <person name="Bader C.D."/>
            <person name="Teijaro C.N."/>
            <person name="Fluegel L."/>
            <person name="Davis C.M."/>
            <person name="Simpson J.R."/>
            <person name="Lauterbach L."/>
            <person name="Steele A.D."/>
            <person name="Gui C."/>
            <person name="Meng S."/>
            <person name="Li G."/>
            <person name="Viehrig K."/>
            <person name="Ye F."/>
            <person name="Su P."/>
            <person name="Kiefer A.F."/>
            <person name="Nichols A."/>
            <person name="Cepeda A.J."/>
            <person name="Yan W."/>
            <person name="Fan B."/>
            <person name="Jiang Y."/>
            <person name="Adhikari A."/>
            <person name="Zheng C.-J."/>
            <person name="Schuster L."/>
            <person name="Cowan T.M."/>
            <person name="Smanski M.J."/>
            <person name="Chevrette M.G."/>
            <person name="De Carvalho L.P.S."/>
            <person name="Shen B."/>
        </authorList>
    </citation>
    <scope>NUCLEOTIDE SEQUENCE [LARGE SCALE GENOMIC DNA]</scope>
    <source>
        <strain evidence="8 9">NPDC052347</strain>
    </source>
</reference>
<dbReference type="InterPro" id="IPR007213">
    <property type="entry name" value="Ppm1/Ppm2/Tcmp"/>
</dbReference>
<dbReference type="InterPro" id="IPR029063">
    <property type="entry name" value="SAM-dependent_MTases_sf"/>
</dbReference>
<dbReference type="PANTHER" id="PTHR43619:SF2">
    <property type="entry name" value="S-ADENOSYL-L-METHIONINE-DEPENDENT METHYLTRANSFERASES SUPERFAMILY PROTEIN"/>
    <property type="match status" value="1"/>
</dbReference>
<dbReference type="Proteomes" id="UP001552594">
    <property type="component" value="Unassembled WGS sequence"/>
</dbReference>
<keyword evidence="3 6" id="KW-0489">Methyltransferase</keyword>
<sequence>MTTSEPLSGVSRTAIAVARVRARESERPDGLFRDPCAAAFVAASGYPTSGRPGPFALALAHHTVLRTRFYDDSLLAAADSGCRQVVLLAAGLDARAYRLDWPPGLRLHELDLPPVLDFKHHVLAGLDVRPRCIRTPLPVDLLDPGWPDRLTGAGFDPAERTAWLVEGLLMYLTAEQAATLLETVGRLSAPGSRLMVERGRDPSVGADDPSIGHITSLWRGGLGPGLTDWLGDHGWRVTTHPATDLADRYNRPGPTPPSGGFLTATIG</sequence>
<dbReference type="PANTHER" id="PTHR43619">
    <property type="entry name" value="S-ADENOSYL-L-METHIONINE-DEPENDENT METHYLTRANSFERASE YKTD-RELATED"/>
    <property type="match status" value="1"/>
</dbReference>
<evidence type="ECO:0000313" key="8">
    <source>
        <dbReference type="EMBL" id="MEV5511113.1"/>
    </source>
</evidence>
<dbReference type="InterPro" id="IPR011610">
    <property type="entry name" value="SAM_mthyl_Trfase_ML2640-like"/>
</dbReference>
<organism evidence="8 9">
    <name type="scientific">Streptomyces orinoci</name>
    <name type="common">Streptoverticillium orinoci</name>
    <dbReference type="NCBI Taxonomy" id="67339"/>
    <lineage>
        <taxon>Bacteria</taxon>
        <taxon>Bacillati</taxon>
        <taxon>Actinomycetota</taxon>
        <taxon>Actinomycetes</taxon>
        <taxon>Kitasatosporales</taxon>
        <taxon>Streptomycetaceae</taxon>
        <taxon>Streptomyces</taxon>
    </lineage>
</organism>
<dbReference type="SUPFAM" id="SSF53335">
    <property type="entry name" value="S-adenosyl-L-methionine-dependent methyltransferases"/>
    <property type="match status" value="1"/>
</dbReference>
<dbReference type="GO" id="GO:0032259">
    <property type="term" value="P:methylation"/>
    <property type="evidence" value="ECO:0007669"/>
    <property type="project" value="UniProtKB-KW"/>
</dbReference>
<name>A0ABV3K841_STRON</name>
<evidence type="ECO:0000256" key="5">
    <source>
        <dbReference type="ARBA" id="ARBA00022691"/>
    </source>
</evidence>
<evidence type="ECO:0000256" key="3">
    <source>
        <dbReference type="ARBA" id="ARBA00022603"/>
    </source>
</evidence>
<proteinExistence type="inferred from homology"/>
<dbReference type="EC" id="2.1.1.-" evidence="6"/>
<dbReference type="Gene3D" id="3.40.50.150">
    <property type="entry name" value="Vaccinia Virus protein VP39"/>
    <property type="match status" value="1"/>
</dbReference>
<evidence type="ECO:0000256" key="2">
    <source>
        <dbReference type="ARBA" id="ARBA00008138"/>
    </source>
</evidence>
<dbReference type="RefSeq" id="WP_109279577.1">
    <property type="nucleotide sequence ID" value="NZ_JBFAUK010000051.1"/>
</dbReference>
<evidence type="ECO:0000256" key="6">
    <source>
        <dbReference type="RuleBase" id="RU362030"/>
    </source>
</evidence>
<comment type="function">
    <text evidence="1 6">Exhibits S-adenosyl-L-methionine-dependent methyltransferase activity.</text>
</comment>
<feature type="region of interest" description="Disordered" evidence="7">
    <location>
        <begin position="246"/>
        <end position="267"/>
    </location>
</feature>
<evidence type="ECO:0000313" key="9">
    <source>
        <dbReference type="Proteomes" id="UP001552594"/>
    </source>
</evidence>
<comment type="similarity">
    <text evidence="2 6">Belongs to the UPF0677 family.</text>
</comment>
<evidence type="ECO:0000256" key="4">
    <source>
        <dbReference type="ARBA" id="ARBA00022679"/>
    </source>
</evidence>
<gene>
    <name evidence="8" type="ORF">AB0L16_32650</name>
</gene>
<keyword evidence="4 8" id="KW-0808">Transferase</keyword>
<accession>A0ABV3K841</accession>
<dbReference type="NCBIfam" id="TIGR00027">
    <property type="entry name" value="mthyl_TIGR00027"/>
    <property type="match status" value="1"/>
</dbReference>
<keyword evidence="5 6" id="KW-0949">S-adenosyl-L-methionine</keyword>
<protein>
    <recommendedName>
        <fullName evidence="6">S-adenosyl-L-methionine-dependent methyltransferase</fullName>
        <ecNumber evidence="6">2.1.1.-</ecNumber>
    </recommendedName>
</protein>
<dbReference type="Pfam" id="PF04072">
    <property type="entry name" value="LCM"/>
    <property type="match status" value="1"/>
</dbReference>
<dbReference type="EMBL" id="JBFAUK010000051">
    <property type="protein sequence ID" value="MEV5511113.1"/>
    <property type="molecule type" value="Genomic_DNA"/>
</dbReference>
<comment type="caution">
    <text evidence="8">The sequence shown here is derived from an EMBL/GenBank/DDBJ whole genome shotgun (WGS) entry which is preliminary data.</text>
</comment>
<evidence type="ECO:0000256" key="7">
    <source>
        <dbReference type="SAM" id="MobiDB-lite"/>
    </source>
</evidence>